<feature type="region of interest" description="Disordered" evidence="1">
    <location>
        <begin position="124"/>
        <end position="158"/>
    </location>
</feature>
<evidence type="ECO:0000313" key="2">
    <source>
        <dbReference type="EMBL" id="KZP08964.1"/>
    </source>
</evidence>
<accession>A0A165XWG4</accession>
<reference evidence="2 3" key="1">
    <citation type="journal article" date="2016" name="Mol. Biol. Evol.">
        <title>Comparative Genomics of Early-Diverging Mushroom-Forming Fungi Provides Insights into the Origins of Lignocellulose Decay Capabilities.</title>
        <authorList>
            <person name="Nagy L.G."/>
            <person name="Riley R."/>
            <person name="Tritt A."/>
            <person name="Adam C."/>
            <person name="Daum C."/>
            <person name="Floudas D."/>
            <person name="Sun H."/>
            <person name="Yadav J.S."/>
            <person name="Pangilinan J."/>
            <person name="Larsson K.H."/>
            <person name="Matsuura K."/>
            <person name="Barry K."/>
            <person name="Labutti K."/>
            <person name="Kuo R."/>
            <person name="Ohm R.A."/>
            <person name="Bhattacharya S.S."/>
            <person name="Shirouzu T."/>
            <person name="Yoshinaga Y."/>
            <person name="Martin F.M."/>
            <person name="Grigoriev I.V."/>
            <person name="Hibbett D.S."/>
        </authorList>
    </citation>
    <scope>NUCLEOTIDE SEQUENCE [LARGE SCALE GENOMIC DNA]</scope>
    <source>
        <strain evidence="2 3">CBS 109695</strain>
    </source>
</reference>
<evidence type="ECO:0000256" key="1">
    <source>
        <dbReference type="SAM" id="MobiDB-lite"/>
    </source>
</evidence>
<feature type="compositionally biased region" description="Polar residues" evidence="1">
    <location>
        <begin position="139"/>
        <end position="150"/>
    </location>
</feature>
<proteinExistence type="predicted"/>
<name>A0A165XWG4_9AGAM</name>
<organism evidence="2 3">
    <name type="scientific">Athelia psychrophila</name>
    <dbReference type="NCBI Taxonomy" id="1759441"/>
    <lineage>
        <taxon>Eukaryota</taxon>
        <taxon>Fungi</taxon>
        <taxon>Dikarya</taxon>
        <taxon>Basidiomycota</taxon>
        <taxon>Agaricomycotina</taxon>
        <taxon>Agaricomycetes</taxon>
        <taxon>Agaricomycetidae</taxon>
        <taxon>Atheliales</taxon>
        <taxon>Atheliaceae</taxon>
        <taxon>Athelia</taxon>
    </lineage>
</organism>
<dbReference type="EMBL" id="KV417710">
    <property type="protein sequence ID" value="KZP08964.1"/>
    <property type="molecule type" value="Genomic_DNA"/>
</dbReference>
<dbReference type="Proteomes" id="UP000076532">
    <property type="component" value="Unassembled WGS sequence"/>
</dbReference>
<sequence>MHGGVHDAPFELALIVRYAPPRWPPGSPDAQLPAYDLAVLAGILAAHGHTDALLLPPWDMGSLPKSIVAPTYVPPPVRDLAVSWSHPNTKDKTIEYPSRPPLRDLLYPPCTPPRLRDRRHPRIRRLPPSWPRRHPVFTNMPSSTQRNFPSTHAPPRSSLSYTLGFDRTGLLNWGRRRWG</sequence>
<gene>
    <name evidence="2" type="ORF">FIBSPDRAFT_249924</name>
</gene>
<protein>
    <submittedName>
        <fullName evidence="2">Uncharacterized protein</fullName>
    </submittedName>
</protein>
<feature type="compositionally biased region" description="Basic residues" evidence="1">
    <location>
        <begin position="124"/>
        <end position="135"/>
    </location>
</feature>
<dbReference type="AlphaFoldDB" id="A0A165XWG4"/>
<evidence type="ECO:0000313" key="3">
    <source>
        <dbReference type="Proteomes" id="UP000076532"/>
    </source>
</evidence>
<keyword evidence="3" id="KW-1185">Reference proteome</keyword>